<dbReference type="InterPro" id="IPR025937">
    <property type="entry name" value="PDGLE_dom"/>
</dbReference>
<organism evidence="8 9">
    <name type="scientific">Pyrolobus fumarii (strain DSM 11204 / 1A)</name>
    <dbReference type="NCBI Taxonomy" id="694429"/>
    <lineage>
        <taxon>Archaea</taxon>
        <taxon>Thermoproteota</taxon>
        <taxon>Thermoprotei</taxon>
        <taxon>Desulfurococcales</taxon>
        <taxon>Pyrodictiaceae</taxon>
        <taxon>Pyrolobus</taxon>
    </lineage>
</organism>
<evidence type="ECO:0000256" key="6">
    <source>
        <dbReference type="SAM" id="Phobius"/>
    </source>
</evidence>
<evidence type="ECO:0000259" key="7">
    <source>
        <dbReference type="Pfam" id="PF13190"/>
    </source>
</evidence>
<dbReference type="Pfam" id="PF13190">
    <property type="entry name" value="PDGLE"/>
    <property type="match status" value="1"/>
</dbReference>
<dbReference type="AlphaFoldDB" id="G0EHE5"/>
<gene>
    <name evidence="8" type="ordered locus">Pyrfu_0651</name>
</gene>
<proteinExistence type="predicted"/>
<dbReference type="InParanoid" id="G0EHE5"/>
<feature type="domain" description="PDGLE" evidence="7">
    <location>
        <begin position="59"/>
        <end position="99"/>
    </location>
</feature>
<evidence type="ECO:0000256" key="4">
    <source>
        <dbReference type="ARBA" id="ARBA00022989"/>
    </source>
</evidence>
<evidence type="ECO:0000256" key="1">
    <source>
        <dbReference type="ARBA" id="ARBA00004236"/>
    </source>
</evidence>
<dbReference type="Proteomes" id="UP000001037">
    <property type="component" value="Chromosome"/>
</dbReference>
<reference evidence="8 9" key="1">
    <citation type="journal article" date="2011" name="Stand. Genomic Sci.">
        <title>Complete genome sequence of the hyperthermophilic chemolithoautotroph Pyrolobus fumarii type strain (1A).</title>
        <authorList>
            <person name="Anderson I."/>
            <person name="Goker M."/>
            <person name="Nolan M."/>
            <person name="Lucas S."/>
            <person name="Hammon N."/>
            <person name="Deshpande S."/>
            <person name="Cheng J.F."/>
            <person name="Tapia R."/>
            <person name="Han C."/>
            <person name="Goodwin L."/>
            <person name="Pitluck S."/>
            <person name="Huntemann M."/>
            <person name="Liolios K."/>
            <person name="Ivanova N."/>
            <person name="Pagani I."/>
            <person name="Mavromatis K."/>
            <person name="Ovchinikova G."/>
            <person name="Pati A."/>
            <person name="Chen A."/>
            <person name="Palaniappan K."/>
            <person name="Land M."/>
            <person name="Hauser L."/>
            <person name="Brambilla E.M."/>
            <person name="Huber H."/>
            <person name="Yasawong M."/>
            <person name="Rohde M."/>
            <person name="Spring S."/>
            <person name="Abt B."/>
            <person name="Sikorski J."/>
            <person name="Wirth R."/>
            <person name="Detter J.C."/>
            <person name="Woyke T."/>
            <person name="Bristow J."/>
            <person name="Eisen J.A."/>
            <person name="Markowitz V."/>
            <person name="Hugenholtz P."/>
            <person name="Kyrpides N.C."/>
            <person name="Klenk H.P."/>
            <person name="Lapidus A."/>
        </authorList>
    </citation>
    <scope>NUCLEOTIDE SEQUENCE [LARGE SCALE GENOMIC DNA]</scope>
    <source>
        <strain evidence="9">DSM 11204 / 1A</strain>
    </source>
</reference>
<evidence type="ECO:0000256" key="2">
    <source>
        <dbReference type="ARBA" id="ARBA00022475"/>
    </source>
</evidence>
<keyword evidence="2" id="KW-1003">Cell membrane</keyword>
<evidence type="ECO:0000313" key="8">
    <source>
        <dbReference type="EMBL" id="AEM38520.1"/>
    </source>
</evidence>
<evidence type="ECO:0000256" key="5">
    <source>
        <dbReference type="ARBA" id="ARBA00023136"/>
    </source>
</evidence>
<keyword evidence="3 6" id="KW-0812">Transmembrane</keyword>
<evidence type="ECO:0000313" key="9">
    <source>
        <dbReference type="Proteomes" id="UP000001037"/>
    </source>
</evidence>
<protein>
    <recommendedName>
        <fullName evidence="7">PDGLE domain-containing protein</fullName>
    </recommendedName>
</protein>
<dbReference type="STRING" id="694429.Pyrfu_0651"/>
<keyword evidence="4 6" id="KW-1133">Transmembrane helix</keyword>
<feature type="transmembrane region" description="Helical" evidence="6">
    <location>
        <begin position="20"/>
        <end position="42"/>
    </location>
</feature>
<dbReference type="KEGG" id="pfm:Pyrfu_0651"/>
<name>G0EHE5_PYRF1</name>
<feature type="transmembrane region" description="Helical" evidence="6">
    <location>
        <begin position="78"/>
        <end position="99"/>
    </location>
</feature>
<keyword evidence="5 6" id="KW-0472">Membrane</keyword>
<dbReference type="RefSeq" id="WP_014026197.1">
    <property type="nucleotide sequence ID" value="NC_015931.1"/>
</dbReference>
<keyword evidence="9" id="KW-1185">Reference proteome</keyword>
<dbReference type="HOGENOM" id="CLU_179751_0_0_2"/>
<sequence>MAGLLARVRSLVSRHKTAMLVVMVLLLVSPLFGVIGAKLVGYKEPLDVAAEMIGLEEAEVPEWTPFTDYTVPGLPDTIGYIVAGLIGVAVILLVGALLMRTASGE</sequence>
<dbReference type="GeneID" id="11139114"/>
<evidence type="ECO:0000256" key="3">
    <source>
        <dbReference type="ARBA" id="ARBA00022692"/>
    </source>
</evidence>
<dbReference type="EMBL" id="CP002838">
    <property type="protein sequence ID" value="AEM38520.1"/>
    <property type="molecule type" value="Genomic_DNA"/>
</dbReference>
<accession>G0EHE5</accession>
<dbReference type="eggNOG" id="arCOG03159">
    <property type="taxonomic scope" value="Archaea"/>
</dbReference>
<dbReference type="GO" id="GO:0005886">
    <property type="term" value="C:plasma membrane"/>
    <property type="evidence" value="ECO:0007669"/>
    <property type="project" value="UniProtKB-SubCell"/>
</dbReference>
<comment type="subcellular location">
    <subcellularLocation>
        <location evidence="1">Cell membrane</location>
    </subcellularLocation>
</comment>